<keyword evidence="2" id="KW-0812">Transmembrane</keyword>
<accession>A0ABD2ZT87</accession>
<evidence type="ECO:0000313" key="3">
    <source>
        <dbReference type="EMBL" id="KAL3520848.1"/>
    </source>
</evidence>
<comment type="caution">
    <text evidence="3">The sequence shown here is derived from an EMBL/GenBank/DDBJ whole genome shotgun (WGS) entry which is preliminary data.</text>
</comment>
<dbReference type="AlphaFoldDB" id="A0ABD2ZT87"/>
<proteinExistence type="predicted"/>
<dbReference type="PANTHER" id="PTHR48044:SF14">
    <property type="entry name" value="GLYCOSYLTRANSFERASE"/>
    <property type="match status" value="1"/>
</dbReference>
<dbReference type="GO" id="GO:1901135">
    <property type="term" value="P:carbohydrate derivative metabolic process"/>
    <property type="evidence" value="ECO:0007669"/>
    <property type="project" value="UniProtKB-ARBA"/>
</dbReference>
<dbReference type="Gene3D" id="3.40.50.2000">
    <property type="entry name" value="Glycogen Phosphorylase B"/>
    <property type="match status" value="1"/>
</dbReference>
<dbReference type="InterPro" id="IPR002213">
    <property type="entry name" value="UDP_glucos_trans"/>
</dbReference>
<dbReference type="EMBL" id="JBJUIK010000008">
    <property type="protein sequence ID" value="KAL3520848.1"/>
    <property type="molecule type" value="Genomic_DNA"/>
</dbReference>
<reference evidence="3 4" key="1">
    <citation type="submission" date="2024-11" db="EMBL/GenBank/DDBJ databases">
        <title>A near-complete genome assembly of Cinchona calisaya.</title>
        <authorList>
            <person name="Lian D.C."/>
            <person name="Zhao X.W."/>
            <person name="Wei L."/>
        </authorList>
    </citation>
    <scope>NUCLEOTIDE SEQUENCE [LARGE SCALE GENOMIC DNA]</scope>
    <source>
        <tissue evidence="3">Nenye</tissue>
    </source>
</reference>
<dbReference type="GO" id="GO:0008194">
    <property type="term" value="F:UDP-glycosyltransferase activity"/>
    <property type="evidence" value="ECO:0007669"/>
    <property type="project" value="UniProtKB-ARBA"/>
</dbReference>
<dbReference type="PANTHER" id="PTHR48044">
    <property type="entry name" value="GLYCOSYLTRANSFERASE"/>
    <property type="match status" value="1"/>
</dbReference>
<keyword evidence="4" id="KW-1185">Reference proteome</keyword>
<name>A0ABD2ZT87_9GENT</name>
<protein>
    <submittedName>
        <fullName evidence="3">Uncharacterized protein</fullName>
    </submittedName>
</protein>
<organism evidence="3 4">
    <name type="scientific">Cinchona calisaya</name>
    <dbReference type="NCBI Taxonomy" id="153742"/>
    <lineage>
        <taxon>Eukaryota</taxon>
        <taxon>Viridiplantae</taxon>
        <taxon>Streptophyta</taxon>
        <taxon>Embryophyta</taxon>
        <taxon>Tracheophyta</taxon>
        <taxon>Spermatophyta</taxon>
        <taxon>Magnoliopsida</taxon>
        <taxon>eudicotyledons</taxon>
        <taxon>Gunneridae</taxon>
        <taxon>Pentapetalae</taxon>
        <taxon>asterids</taxon>
        <taxon>lamiids</taxon>
        <taxon>Gentianales</taxon>
        <taxon>Rubiaceae</taxon>
        <taxon>Cinchonoideae</taxon>
        <taxon>Cinchoneae</taxon>
        <taxon>Cinchona</taxon>
    </lineage>
</organism>
<dbReference type="SUPFAM" id="SSF53756">
    <property type="entry name" value="UDP-Glycosyltransferase/glycogen phosphorylase"/>
    <property type="match status" value="1"/>
</dbReference>
<keyword evidence="2" id="KW-1133">Transmembrane helix</keyword>
<keyword evidence="1" id="KW-0808">Transferase</keyword>
<evidence type="ECO:0000313" key="4">
    <source>
        <dbReference type="Proteomes" id="UP001630127"/>
    </source>
</evidence>
<sequence>MILGHLSIGGFVSHCGWISLLEGIEFGVPIITMPMTLERPLNGRLMVENGVAMEIMRDENGRLEREEIAKVIKDVVIGVLAMEEKYNEAVYSSANRLIVAIDGLLDLGGPKFKDNKRESNFESKEETEEKGGQFTLVVGGFLVIAFVVPMAQYYAHVSKK</sequence>
<evidence type="ECO:0000256" key="1">
    <source>
        <dbReference type="ARBA" id="ARBA00022679"/>
    </source>
</evidence>
<evidence type="ECO:0000256" key="2">
    <source>
        <dbReference type="SAM" id="Phobius"/>
    </source>
</evidence>
<keyword evidence="2" id="KW-0472">Membrane</keyword>
<feature type="transmembrane region" description="Helical" evidence="2">
    <location>
        <begin position="134"/>
        <end position="155"/>
    </location>
</feature>
<dbReference type="Pfam" id="PF00201">
    <property type="entry name" value="UDPGT"/>
    <property type="match status" value="1"/>
</dbReference>
<dbReference type="Proteomes" id="UP001630127">
    <property type="component" value="Unassembled WGS sequence"/>
</dbReference>
<gene>
    <name evidence="3" type="ORF">ACH5RR_018997</name>
</gene>